<dbReference type="InterPro" id="IPR052055">
    <property type="entry name" value="Hepadnavirus_pol/RT"/>
</dbReference>
<dbReference type="OrthoDB" id="3255824at2759"/>
<keyword evidence="3" id="KW-1185">Reference proteome</keyword>
<evidence type="ECO:0000313" key="2">
    <source>
        <dbReference type="EMBL" id="KIJ28406.1"/>
    </source>
</evidence>
<proteinExistence type="predicted"/>
<evidence type="ECO:0000313" key="3">
    <source>
        <dbReference type="Proteomes" id="UP000054279"/>
    </source>
</evidence>
<sequence>MVEKENIDVSRFGHLNIQPTQAVRLGSTLHAGQLGASQASFGAPPPPPPGQMSSSNTGTTREEASTPSRINTSDSSQPDEASKLALLELQILELRRELLAAKASAPNEVDISTASAVKEQSKVAIPDIIPGFKSNPLALPLPPSDPSPTRRIQPLPIHPANALEWKDLGAFDVGSMDTCLGNVMQTEHLLANQPPLSHLTIKAESHYSMQTENNIVPTGQNQAPANGTPAVSICMPAASALTEVMVPMTAEWESDPRSVDLSFPRNNPELDSVNATIDADALPTEWGSFERTVELILSLPEGCVAATFDIEAAYRVTPVRPSQQNWRPAQGLRLMIKWVDDFFIIRLPQDTWTEEEFMQFGKNLGVSWSRSKLCPFTTSQRYIGFDWDLKEKRVSFPLEKLSKLVKLIDKWLLPDAKFNATKAAKLHGKLVHASAIFHLLWPFF</sequence>
<dbReference type="PANTHER" id="PTHR33050:SF7">
    <property type="entry name" value="RIBONUCLEASE H"/>
    <property type="match status" value="1"/>
</dbReference>
<organism evidence="2 3">
    <name type="scientific">Sphaerobolus stellatus (strain SS14)</name>
    <dbReference type="NCBI Taxonomy" id="990650"/>
    <lineage>
        <taxon>Eukaryota</taxon>
        <taxon>Fungi</taxon>
        <taxon>Dikarya</taxon>
        <taxon>Basidiomycota</taxon>
        <taxon>Agaricomycotina</taxon>
        <taxon>Agaricomycetes</taxon>
        <taxon>Phallomycetidae</taxon>
        <taxon>Geastrales</taxon>
        <taxon>Sphaerobolaceae</taxon>
        <taxon>Sphaerobolus</taxon>
    </lineage>
</organism>
<dbReference type="AlphaFoldDB" id="A0A0C9USX6"/>
<dbReference type="Proteomes" id="UP000054279">
    <property type="component" value="Unassembled WGS sequence"/>
</dbReference>
<evidence type="ECO:0008006" key="4">
    <source>
        <dbReference type="Google" id="ProtNLM"/>
    </source>
</evidence>
<dbReference type="PANTHER" id="PTHR33050">
    <property type="entry name" value="REVERSE TRANSCRIPTASE DOMAIN-CONTAINING PROTEIN"/>
    <property type="match status" value="1"/>
</dbReference>
<protein>
    <recommendedName>
        <fullName evidence="4">Reverse transcriptase domain-containing protein</fullName>
    </recommendedName>
</protein>
<reference evidence="2 3" key="1">
    <citation type="submission" date="2014-06" db="EMBL/GenBank/DDBJ databases">
        <title>Evolutionary Origins and Diversification of the Mycorrhizal Mutualists.</title>
        <authorList>
            <consortium name="DOE Joint Genome Institute"/>
            <consortium name="Mycorrhizal Genomics Consortium"/>
            <person name="Kohler A."/>
            <person name="Kuo A."/>
            <person name="Nagy L.G."/>
            <person name="Floudas D."/>
            <person name="Copeland A."/>
            <person name="Barry K.W."/>
            <person name="Cichocki N."/>
            <person name="Veneault-Fourrey C."/>
            <person name="LaButti K."/>
            <person name="Lindquist E.A."/>
            <person name="Lipzen A."/>
            <person name="Lundell T."/>
            <person name="Morin E."/>
            <person name="Murat C."/>
            <person name="Riley R."/>
            <person name="Ohm R."/>
            <person name="Sun H."/>
            <person name="Tunlid A."/>
            <person name="Henrissat B."/>
            <person name="Grigoriev I.V."/>
            <person name="Hibbett D.S."/>
            <person name="Martin F."/>
        </authorList>
    </citation>
    <scope>NUCLEOTIDE SEQUENCE [LARGE SCALE GENOMIC DNA]</scope>
    <source>
        <strain evidence="2 3">SS14</strain>
    </source>
</reference>
<feature type="region of interest" description="Disordered" evidence="1">
    <location>
        <begin position="36"/>
        <end position="79"/>
    </location>
</feature>
<name>A0A0C9USX6_SPHS4</name>
<feature type="compositionally biased region" description="Polar residues" evidence="1">
    <location>
        <begin position="51"/>
        <end position="79"/>
    </location>
</feature>
<accession>A0A0C9USX6</accession>
<dbReference type="HOGENOM" id="CLU_617016_0_0_1"/>
<evidence type="ECO:0000256" key="1">
    <source>
        <dbReference type="SAM" id="MobiDB-lite"/>
    </source>
</evidence>
<dbReference type="EMBL" id="KN837306">
    <property type="protein sequence ID" value="KIJ28406.1"/>
    <property type="molecule type" value="Genomic_DNA"/>
</dbReference>
<gene>
    <name evidence="2" type="ORF">M422DRAFT_784565</name>
</gene>